<proteinExistence type="predicted"/>
<gene>
    <name evidence="1" type="ORF">BKA59DRAFT_449655</name>
</gene>
<dbReference type="AlphaFoldDB" id="A0A8K0SBL4"/>
<comment type="caution">
    <text evidence="1">The sequence shown here is derived from an EMBL/GenBank/DDBJ whole genome shotgun (WGS) entry which is preliminary data.</text>
</comment>
<organism evidence="1 2">
    <name type="scientific">Fusarium tricinctum</name>
    <dbReference type="NCBI Taxonomy" id="61284"/>
    <lineage>
        <taxon>Eukaryota</taxon>
        <taxon>Fungi</taxon>
        <taxon>Dikarya</taxon>
        <taxon>Ascomycota</taxon>
        <taxon>Pezizomycotina</taxon>
        <taxon>Sordariomycetes</taxon>
        <taxon>Hypocreomycetidae</taxon>
        <taxon>Hypocreales</taxon>
        <taxon>Nectriaceae</taxon>
        <taxon>Fusarium</taxon>
        <taxon>Fusarium tricinctum species complex</taxon>
    </lineage>
</organism>
<accession>A0A8K0SBL4</accession>
<dbReference type="Proteomes" id="UP000813427">
    <property type="component" value="Unassembled WGS sequence"/>
</dbReference>
<keyword evidence="2" id="KW-1185">Reference proteome</keyword>
<dbReference type="EMBL" id="JAGPXF010000001">
    <property type="protein sequence ID" value="KAH7263447.1"/>
    <property type="molecule type" value="Genomic_DNA"/>
</dbReference>
<evidence type="ECO:0000313" key="1">
    <source>
        <dbReference type="EMBL" id="KAH7263447.1"/>
    </source>
</evidence>
<name>A0A8K0SBL4_9HYPO</name>
<evidence type="ECO:0000313" key="2">
    <source>
        <dbReference type="Proteomes" id="UP000813427"/>
    </source>
</evidence>
<protein>
    <submittedName>
        <fullName evidence="1">Uncharacterized protein</fullName>
    </submittedName>
</protein>
<reference evidence="1" key="1">
    <citation type="journal article" date="2021" name="Nat. Commun.">
        <title>Genetic determinants of endophytism in the Arabidopsis root mycobiome.</title>
        <authorList>
            <person name="Mesny F."/>
            <person name="Miyauchi S."/>
            <person name="Thiergart T."/>
            <person name="Pickel B."/>
            <person name="Atanasova L."/>
            <person name="Karlsson M."/>
            <person name="Huettel B."/>
            <person name="Barry K.W."/>
            <person name="Haridas S."/>
            <person name="Chen C."/>
            <person name="Bauer D."/>
            <person name="Andreopoulos W."/>
            <person name="Pangilinan J."/>
            <person name="LaButti K."/>
            <person name="Riley R."/>
            <person name="Lipzen A."/>
            <person name="Clum A."/>
            <person name="Drula E."/>
            <person name="Henrissat B."/>
            <person name="Kohler A."/>
            <person name="Grigoriev I.V."/>
            <person name="Martin F.M."/>
            <person name="Hacquard S."/>
        </authorList>
    </citation>
    <scope>NUCLEOTIDE SEQUENCE</scope>
    <source>
        <strain evidence="1">MPI-SDFR-AT-0068</strain>
    </source>
</reference>
<sequence length="279" mass="31277">MPFCMAMTDAPLDKTMRCSGDHTCAVLDDRQGAPGALQRPVAKRSICIDKQTDDTMCAFFYNNDDRLQLIRRGLLMMVAFSKANIGSAILYQQTLLVPLMRPGRTSKRFESGIQMLLQYGIRPELEAKQWYAVWLVAKSHVDSFQRLVVRRDVGHGTRALMGVASGGWRAAHPSLSELTLSETMHDDSPHLWSTFKPLGPRSTATTIMPTPHRIPGQETLNRNREGRAARREYYSTVGLLQISHATIVVPQGKHGQNTEHRMCNGMVQHQADHDIEVAL</sequence>